<reference evidence="2 3" key="1">
    <citation type="submission" date="2020-02" db="EMBL/GenBank/DDBJ databases">
        <title>Nitrogenibacter mangrovi gen. nov., sp. nov. isolated from mangrove sediment, a denitrifying betaproteobacterium.</title>
        <authorList>
            <person name="Liao H."/>
            <person name="Tian Y."/>
        </authorList>
    </citation>
    <scope>NUCLEOTIDE SEQUENCE [LARGE SCALE GENOMIC DNA]</scope>
    <source>
        <strain evidence="2 3">M9-3-2</strain>
    </source>
</reference>
<sequence length="81" mass="8351">MTRIVIHIDALVLQGIDRRDADAVAAGVRAELARRLADPAAANTLGTDTRRVDAGRVHTGTTAGRSLGGALAGPILRGLAR</sequence>
<feature type="region of interest" description="Disordered" evidence="1">
    <location>
        <begin position="47"/>
        <end position="81"/>
    </location>
</feature>
<evidence type="ECO:0000313" key="3">
    <source>
        <dbReference type="Proteomes" id="UP000501991"/>
    </source>
</evidence>
<organism evidence="2 3">
    <name type="scientific">Nitrogeniibacter mangrovi</name>
    <dbReference type="NCBI Taxonomy" id="2016596"/>
    <lineage>
        <taxon>Bacteria</taxon>
        <taxon>Pseudomonadati</taxon>
        <taxon>Pseudomonadota</taxon>
        <taxon>Betaproteobacteria</taxon>
        <taxon>Rhodocyclales</taxon>
        <taxon>Zoogloeaceae</taxon>
        <taxon>Nitrogeniibacter</taxon>
    </lineage>
</organism>
<evidence type="ECO:0000313" key="2">
    <source>
        <dbReference type="EMBL" id="QID17619.1"/>
    </source>
</evidence>
<dbReference type="KEGG" id="azq:G3580_08160"/>
<dbReference type="EMBL" id="CP048836">
    <property type="protein sequence ID" value="QID17619.1"/>
    <property type="molecule type" value="Genomic_DNA"/>
</dbReference>
<dbReference type="RefSeq" id="WP_173764782.1">
    <property type="nucleotide sequence ID" value="NZ_CP048836.1"/>
</dbReference>
<gene>
    <name evidence="2" type="ORF">G3580_08160</name>
</gene>
<protein>
    <submittedName>
        <fullName evidence="2">Uncharacterized protein</fullName>
    </submittedName>
</protein>
<proteinExistence type="predicted"/>
<accession>A0A6C1B3Q2</accession>
<keyword evidence="3" id="KW-1185">Reference proteome</keyword>
<evidence type="ECO:0000256" key="1">
    <source>
        <dbReference type="SAM" id="MobiDB-lite"/>
    </source>
</evidence>
<dbReference type="AlphaFoldDB" id="A0A6C1B3Q2"/>
<dbReference type="Proteomes" id="UP000501991">
    <property type="component" value="Chromosome"/>
</dbReference>
<name>A0A6C1B3Q2_9RHOO</name>